<keyword evidence="2" id="KW-0677">Repeat</keyword>
<dbReference type="Pfam" id="PF01734">
    <property type="entry name" value="Patatin"/>
    <property type="match status" value="1"/>
</dbReference>
<evidence type="ECO:0000256" key="2">
    <source>
        <dbReference type="ARBA" id="ARBA00022737"/>
    </source>
</evidence>
<feature type="short sequence motif" description="GXGXXG" evidence="8">
    <location>
        <begin position="331"/>
        <end position="336"/>
    </location>
</feature>
<comment type="caution">
    <text evidence="10">The sequence shown here is derived from an EMBL/GenBank/DDBJ whole genome shotgun (WGS) entry which is preliminary data.</text>
</comment>
<dbReference type="GO" id="GO:0047499">
    <property type="term" value="F:calcium-independent phospholipase A2 activity"/>
    <property type="evidence" value="ECO:0007669"/>
    <property type="project" value="InterPro"/>
</dbReference>
<feature type="repeat" description="ANK" evidence="7">
    <location>
        <begin position="191"/>
        <end position="223"/>
    </location>
</feature>
<dbReference type="EMBL" id="PZQS01000001">
    <property type="protein sequence ID" value="PVD38093.1"/>
    <property type="molecule type" value="Genomic_DNA"/>
</dbReference>
<keyword evidence="5 8" id="KW-0443">Lipid metabolism</keyword>
<keyword evidence="3 8" id="KW-0378">Hydrolase</keyword>
<feature type="active site" description="Nucleophile" evidence="8">
    <location>
        <position position="365"/>
    </location>
</feature>
<evidence type="ECO:0000256" key="6">
    <source>
        <dbReference type="ARBA" id="ARBA00023422"/>
    </source>
</evidence>
<dbReference type="InterPro" id="IPR036770">
    <property type="entry name" value="Ankyrin_rpt-contain_sf"/>
</dbReference>
<evidence type="ECO:0000313" key="10">
    <source>
        <dbReference type="EMBL" id="PVD38093.1"/>
    </source>
</evidence>
<dbReference type="SUPFAM" id="SSF48403">
    <property type="entry name" value="Ankyrin repeat"/>
    <property type="match status" value="1"/>
</dbReference>
<dbReference type="PANTHER" id="PTHR24139">
    <property type="entry name" value="CALCIUM-INDEPENDENT PHOSPHOLIPASE A2"/>
    <property type="match status" value="1"/>
</dbReference>
<evidence type="ECO:0000256" key="8">
    <source>
        <dbReference type="PROSITE-ProRule" id="PRU01161"/>
    </source>
</evidence>
<dbReference type="PROSITE" id="PS51635">
    <property type="entry name" value="PNPLA"/>
    <property type="match status" value="1"/>
</dbReference>
<dbReference type="PROSITE" id="PS50088">
    <property type="entry name" value="ANK_REPEAT"/>
    <property type="match status" value="2"/>
</dbReference>
<dbReference type="AlphaFoldDB" id="A0A2T7PXD5"/>
<evidence type="ECO:0000256" key="5">
    <source>
        <dbReference type="ARBA" id="ARBA00023098"/>
    </source>
</evidence>
<dbReference type="Gene3D" id="3.40.1090.10">
    <property type="entry name" value="Cytosolic phospholipase A2 catalytic domain"/>
    <property type="match status" value="1"/>
</dbReference>
<feature type="active site" description="Proton acceptor" evidence="8">
    <location>
        <position position="498"/>
    </location>
</feature>
<protein>
    <recommendedName>
        <fullName evidence="1">phospholipase A2</fullName>
        <ecNumber evidence="1">3.1.1.4</ecNumber>
    </recommendedName>
</protein>
<name>A0A2T7PXD5_POMCA</name>
<dbReference type="GO" id="GO:0016042">
    <property type="term" value="P:lipid catabolic process"/>
    <property type="evidence" value="ECO:0007669"/>
    <property type="project" value="UniProtKB-UniRule"/>
</dbReference>
<evidence type="ECO:0000313" key="11">
    <source>
        <dbReference type="Proteomes" id="UP000245119"/>
    </source>
</evidence>
<feature type="short sequence motif" description="DGA/G" evidence="8">
    <location>
        <begin position="498"/>
        <end position="500"/>
    </location>
</feature>
<accession>A0A2T7PXD5</accession>
<dbReference type="InterPro" id="IPR002110">
    <property type="entry name" value="Ankyrin_rpt"/>
</dbReference>
<dbReference type="Pfam" id="PF00023">
    <property type="entry name" value="Ank"/>
    <property type="match status" value="1"/>
</dbReference>
<keyword evidence="8" id="KW-0442">Lipid degradation</keyword>
<dbReference type="CDD" id="cd07212">
    <property type="entry name" value="Pat_PNPLA9"/>
    <property type="match status" value="1"/>
</dbReference>
<feature type="domain" description="PNPLA" evidence="9">
    <location>
        <begin position="327"/>
        <end position="511"/>
    </location>
</feature>
<dbReference type="GO" id="GO:0052816">
    <property type="term" value="F:long-chain fatty acyl-CoA hydrolase activity"/>
    <property type="evidence" value="ECO:0007669"/>
    <property type="project" value="TreeGrafter"/>
</dbReference>
<dbReference type="SUPFAM" id="SSF52151">
    <property type="entry name" value="FabD/lysophospholipase-like"/>
    <property type="match status" value="1"/>
</dbReference>
<dbReference type="Pfam" id="PF13857">
    <property type="entry name" value="Ank_5"/>
    <property type="match status" value="1"/>
</dbReference>
<dbReference type="Pfam" id="PF12796">
    <property type="entry name" value="Ank_2"/>
    <property type="match status" value="1"/>
</dbReference>
<dbReference type="InterPro" id="IPR002641">
    <property type="entry name" value="PNPLA_dom"/>
</dbReference>
<dbReference type="PROSITE" id="PS50297">
    <property type="entry name" value="ANK_REP_REGION"/>
    <property type="match status" value="1"/>
</dbReference>
<feature type="short sequence motif" description="GXSXG" evidence="8">
    <location>
        <begin position="363"/>
        <end position="367"/>
    </location>
</feature>
<dbReference type="OrthoDB" id="10021675at2759"/>
<feature type="repeat" description="ANK" evidence="7">
    <location>
        <begin position="62"/>
        <end position="94"/>
    </location>
</feature>
<dbReference type="SMART" id="SM00248">
    <property type="entry name" value="ANK"/>
    <property type="match status" value="6"/>
</dbReference>
<dbReference type="Gene3D" id="1.25.40.20">
    <property type="entry name" value="Ankyrin repeat-containing domain"/>
    <property type="match status" value="2"/>
</dbReference>
<dbReference type="Proteomes" id="UP000245119">
    <property type="component" value="Linkage Group LG1"/>
</dbReference>
<evidence type="ECO:0000256" key="7">
    <source>
        <dbReference type="PROSITE-ProRule" id="PRU00023"/>
    </source>
</evidence>
<dbReference type="InterPro" id="IPR047148">
    <property type="entry name" value="PLPL9"/>
</dbReference>
<proteinExistence type="predicted"/>
<keyword evidence="11" id="KW-1185">Reference proteome</keyword>
<sequence>MASVMGKQPQSLEVLLRCGAAVDAVDKHGYTVYHHAVIFCAVVITVLKDYDKSDTINKSNNKGESPLYLACLKKLPEATQILIQAGADPAVNNLSLLPIHAAVSNGDIRSIEAITSVYPKHLDIRDSLGRTPLHHACSEEVVIKLAALGCNMNLKNLEEETPLLVMMREKRRTCILALLCHGADCNVQDGHGETVLHKAVKDDNPEMVRTYIVFCANPNIKNNENHSPRHLASSSKSKNSELILYLLHVSGAERCGSEIKGCTAGCVLEGSHNGIPDKTMSLLMRVDSVAMFDELLSAQGMSATVTNNSGSVLEMTEIPNNIGDRVLSLDGGGIRGLVLIQILMEIEAALGKPIQECFDWIGGTSTGGILALALARGFSLAYIKGLYVRMKDEVFKGNRPYSSQLFETMLKREFGEHSVMSDIKHPKVMITAVVADMYPAAMHIFRTYEQPFEEPHLDKEESRRFPYVSSPDDQLIWEAARSTGAAPTYFRAFGRFLDGGLISNNPTLDMMTEIHEYNMGLKLTGQGHLARPIGCVVSLGTGRPPIVTVKNLDVFRPEGILEAYRAVSGVFSLSRLLIDQASLSEGRVVDRARAWCSMINVPYFRFSPQLSEDIPLDCHDHAKLINMMWETHCYMVANRHRVHELANLLKPQTD</sequence>
<keyword evidence="4 7" id="KW-0040">ANK repeat</keyword>
<dbReference type="STRING" id="400727.A0A2T7PXD5"/>
<gene>
    <name evidence="10" type="ORF">C0Q70_00704</name>
</gene>
<dbReference type="EC" id="3.1.1.4" evidence="1"/>
<dbReference type="InterPro" id="IPR016035">
    <property type="entry name" value="Acyl_Trfase/lysoPLipase"/>
</dbReference>
<dbReference type="GO" id="GO:2000304">
    <property type="term" value="P:positive regulation of ceramide biosynthetic process"/>
    <property type="evidence" value="ECO:0007669"/>
    <property type="project" value="TreeGrafter"/>
</dbReference>
<evidence type="ECO:0000256" key="1">
    <source>
        <dbReference type="ARBA" id="ARBA00013278"/>
    </source>
</evidence>
<reference evidence="10 11" key="1">
    <citation type="submission" date="2018-04" db="EMBL/GenBank/DDBJ databases">
        <title>The genome of golden apple snail Pomacea canaliculata provides insight into stress tolerance and invasive adaptation.</title>
        <authorList>
            <person name="Liu C."/>
            <person name="Liu B."/>
            <person name="Ren Y."/>
            <person name="Zhang Y."/>
            <person name="Wang H."/>
            <person name="Li S."/>
            <person name="Jiang F."/>
            <person name="Yin L."/>
            <person name="Zhang G."/>
            <person name="Qian W."/>
            <person name="Fan W."/>
        </authorList>
    </citation>
    <scope>NUCLEOTIDE SEQUENCE [LARGE SCALE GENOMIC DNA]</scope>
    <source>
        <strain evidence="10">SZHN2017</strain>
        <tissue evidence="10">Muscle</tissue>
    </source>
</reference>
<evidence type="ECO:0000256" key="3">
    <source>
        <dbReference type="ARBA" id="ARBA00022801"/>
    </source>
</evidence>
<evidence type="ECO:0000259" key="9">
    <source>
        <dbReference type="PROSITE" id="PS51635"/>
    </source>
</evidence>
<dbReference type="GO" id="GO:0005739">
    <property type="term" value="C:mitochondrion"/>
    <property type="evidence" value="ECO:0007669"/>
    <property type="project" value="TreeGrafter"/>
</dbReference>
<comment type="catalytic activity">
    <reaction evidence="6">
        <text>a 1,2-diacyl-sn-glycero-3-phosphocholine + H2O = a 1-acyl-sn-glycero-3-phosphocholine + a fatty acid + H(+)</text>
        <dbReference type="Rhea" id="RHEA:15801"/>
        <dbReference type="ChEBI" id="CHEBI:15377"/>
        <dbReference type="ChEBI" id="CHEBI:15378"/>
        <dbReference type="ChEBI" id="CHEBI:28868"/>
        <dbReference type="ChEBI" id="CHEBI:57643"/>
        <dbReference type="ChEBI" id="CHEBI:58168"/>
        <dbReference type="EC" id="3.1.1.4"/>
    </reaction>
    <physiologicalReaction direction="left-to-right" evidence="6">
        <dbReference type="Rhea" id="RHEA:15802"/>
    </physiologicalReaction>
</comment>
<organism evidence="10 11">
    <name type="scientific">Pomacea canaliculata</name>
    <name type="common">Golden apple snail</name>
    <dbReference type="NCBI Taxonomy" id="400727"/>
    <lineage>
        <taxon>Eukaryota</taxon>
        <taxon>Metazoa</taxon>
        <taxon>Spiralia</taxon>
        <taxon>Lophotrochozoa</taxon>
        <taxon>Mollusca</taxon>
        <taxon>Gastropoda</taxon>
        <taxon>Caenogastropoda</taxon>
        <taxon>Architaenioglossa</taxon>
        <taxon>Ampullarioidea</taxon>
        <taxon>Ampullariidae</taxon>
        <taxon>Pomacea</taxon>
    </lineage>
</organism>
<dbReference type="PANTHER" id="PTHR24139:SF34">
    <property type="entry name" value="85_88 KDA CALCIUM-INDEPENDENT PHOSPHOLIPASE A2"/>
    <property type="match status" value="1"/>
</dbReference>
<evidence type="ECO:0000256" key="4">
    <source>
        <dbReference type="ARBA" id="ARBA00023043"/>
    </source>
</evidence>